<proteinExistence type="evidence at transcript level"/>
<name>Q95SB9_DROME</name>
<sequence length="78" mass="9219">MRVAFYKSQSTVDTKCTKLFEYNLLTRLPPFPNIAFSYNTVSVFQQFSSHPYADFVQFFFSANFEKNCPVEQKKKLEK</sequence>
<dbReference type="EMBL" id="AY060869">
    <property type="protein sequence ID" value="AAL28417.1"/>
    <property type="molecule type" value="mRNA"/>
</dbReference>
<evidence type="ECO:0000313" key="1">
    <source>
        <dbReference type="EMBL" id="AAL28417.1"/>
    </source>
</evidence>
<protein>
    <submittedName>
        <fullName evidence="1">GM03661p</fullName>
    </submittedName>
</protein>
<reference evidence="1" key="1">
    <citation type="submission" date="2001-10" db="EMBL/GenBank/DDBJ databases">
        <authorList>
            <person name="Stapleton M."/>
            <person name="Brokstein P."/>
            <person name="Hong L."/>
            <person name="Agbayani A."/>
            <person name="Carlson J."/>
            <person name="Champe M."/>
            <person name="Chavez C."/>
            <person name="Dorsett V."/>
            <person name="Farfan D."/>
            <person name="Frise E."/>
            <person name="George R."/>
            <person name="Gonzalez M."/>
            <person name="Guarin H."/>
            <person name="Li P."/>
            <person name="Liao G."/>
            <person name="Miranda A."/>
            <person name="Mungall C.J."/>
            <person name="Nunoo J."/>
            <person name="Pacleb J."/>
            <person name="Paragas V."/>
            <person name="Park S."/>
            <person name="Phouanenavong S."/>
            <person name="Wan K."/>
            <person name="Yu C."/>
            <person name="Lewis S.E."/>
            <person name="Rubin G.M."/>
            <person name="Celniker S."/>
        </authorList>
    </citation>
    <scope>NUCLEOTIDE SEQUENCE</scope>
</reference>
<dbReference type="AlphaFoldDB" id="Q95SB9"/>
<accession>Q95SB9</accession>
<organism evidence="1">
    <name type="scientific">Drosophila melanogaster</name>
    <name type="common">Fruit fly</name>
    <dbReference type="NCBI Taxonomy" id="7227"/>
    <lineage>
        <taxon>Eukaryota</taxon>
        <taxon>Metazoa</taxon>
        <taxon>Ecdysozoa</taxon>
        <taxon>Arthropoda</taxon>
        <taxon>Hexapoda</taxon>
        <taxon>Insecta</taxon>
        <taxon>Pterygota</taxon>
        <taxon>Neoptera</taxon>
        <taxon>Endopterygota</taxon>
        <taxon>Diptera</taxon>
        <taxon>Brachycera</taxon>
        <taxon>Muscomorpha</taxon>
        <taxon>Ephydroidea</taxon>
        <taxon>Drosophilidae</taxon>
        <taxon>Drosophila</taxon>
        <taxon>Sophophora</taxon>
    </lineage>
</organism>